<name>A0A248K0I3_9PROT</name>
<sequence>MPRSPALTTADTPSPALQGRKGTLPVPRLPDVPLAFVVSAALRRHSLLSLQWLSVSGTGSEVTLRGRVDNWPLRTLAEHITWAVPGVARVHNLVDVEP</sequence>
<feature type="region of interest" description="Disordered" evidence="1">
    <location>
        <begin position="1"/>
        <end position="24"/>
    </location>
</feature>
<gene>
    <name evidence="3" type="ORF">Y958_26805</name>
</gene>
<dbReference type="Gene3D" id="3.30.1340.30">
    <property type="match status" value="1"/>
</dbReference>
<proteinExistence type="predicted"/>
<dbReference type="Proteomes" id="UP000197153">
    <property type="component" value="Chromosome 3"/>
</dbReference>
<accession>A0A248K0I3</accession>
<organism evidence="3 4">
    <name type="scientific">Nitrospirillum viridazoti CBAmc</name>
    <dbReference type="NCBI Taxonomy" id="1441467"/>
    <lineage>
        <taxon>Bacteria</taxon>
        <taxon>Pseudomonadati</taxon>
        <taxon>Pseudomonadota</taxon>
        <taxon>Alphaproteobacteria</taxon>
        <taxon>Rhodospirillales</taxon>
        <taxon>Azospirillaceae</taxon>
        <taxon>Nitrospirillum</taxon>
        <taxon>Nitrospirillum viridazoti</taxon>
    </lineage>
</organism>
<dbReference type="InterPro" id="IPR007055">
    <property type="entry name" value="BON_dom"/>
</dbReference>
<dbReference type="EMBL" id="CP022112">
    <property type="protein sequence ID" value="ASG24485.1"/>
    <property type="molecule type" value="Genomic_DNA"/>
</dbReference>
<protein>
    <recommendedName>
        <fullName evidence="2">BON domain-containing protein</fullName>
    </recommendedName>
</protein>
<keyword evidence="4" id="KW-1185">Reference proteome</keyword>
<evidence type="ECO:0000313" key="4">
    <source>
        <dbReference type="Proteomes" id="UP000197153"/>
    </source>
</evidence>
<reference evidence="3 4" key="1">
    <citation type="submission" date="2017-06" db="EMBL/GenBank/DDBJ databases">
        <title>Complete genome sequence of Nitrospirillum amazonense strain CBAmC, an endophytic nitrogen-fixing and plant growth-promoting bacterium, isolated from sugarcane.</title>
        <authorList>
            <person name="Schwab S."/>
            <person name="dos Santos Teixeira K.R."/>
            <person name="Simoes Araujo J.L."/>
            <person name="Soares Vidal M."/>
            <person name="Borges de Freitas H.R."/>
            <person name="Rivello Crivelaro A.L."/>
            <person name="Bueno de Camargo Nunes A."/>
            <person name="dos Santos C.M."/>
            <person name="Palmeira da Silva Rosa D."/>
            <person name="da Silva Padilha D."/>
            <person name="da Silva E."/>
            <person name="Araujo Terra L."/>
            <person name="Soares Mendes V."/>
            <person name="Farinelli L."/>
            <person name="Magalhaes Cruz L."/>
            <person name="Baldani J.I."/>
        </authorList>
    </citation>
    <scope>NUCLEOTIDE SEQUENCE [LARGE SCALE GENOMIC DNA]</scope>
    <source>
        <strain evidence="3 4">CBAmC</strain>
    </source>
</reference>
<dbReference type="PROSITE" id="PS50914">
    <property type="entry name" value="BON"/>
    <property type="match status" value="1"/>
</dbReference>
<evidence type="ECO:0000259" key="2">
    <source>
        <dbReference type="PROSITE" id="PS50914"/>
    </source>
</evidence>
<dbReference type="KEGG" id="nao:Y958_26805"/>
<dbReference type="Pfam" id="PF04972">
    <property type="entry name" value="BON"/>
    <property type="match status" value="1"/>
</dbReference>
<feature type="domain" description="BON" evidence="2">
    <location>
        <begin position="30"/>
        <end position="98"/>
    </location>
</feature>
<dbReference type="AlphaFoldDB" id="A0A248K0I3"/>
<evidence type="ECO:0000256" key="1">
    <source>
        <dbReference type="SAM" id="MobiDB-lite"/>
    </source>
</evidence>
<evidence type="ECO:0000313" key="3">
    <source>
        <dbReference type="EMBL" id="ASG24485.1"/>
    </source>
</evidence>
<feature type="compositionally biased region" description="Polar residues" evidence="1">
    <location>
        <begin position="1"/>
        <end position="12"/>
    </location>
</feature>